<dbReference type="PANTHER" id="PTHR37423:SF2">
    <property type="entry name" value="MEMBRANE-BOUND LYTIC MUREIN TRANSGLYCOSYLASE C"/>
    <property type="match status" value="1"/>
</dbReference>
<gene>
    <name evidence="3" type="ORF">SAMN05216233_11663</name>
</gene>
<organism evidence="3 4">
    <name type="scientific">Desulfoluna spongiiphila</name>
    <dbReference type="NCBI Taxonomy" id="419481"/>
    <lineage>
        <taxon>Bacteria</taxon>
        <taxon>Pseudomonadati</taxon>
        <taxon>Thermodesulfobacteriota</taxon>
        <taxon>Desulfobacteria</taxon>
        <taxon>Desulfobacterales</taxon>
        <taxon>Desulfolunaceae</taxon>
        <taxon>Desulfoluna</taxon>
    </lineage>
</organism>
<feature type="domain" description="LysM" evidence="2">
    <location>
        <begin position="361"/>
        <end position="405"/>
    </location>
</feature>
<protein>
    <submittedName>
        <fullName evidence="3">Membrane-bound lytic murein transglycosylase D</fullName>
    </submittedName>
</protein>
<keyword evidence="4" id="KW-1185">Reference proteome</keyword>
<dbReference type="InterPro" id="IPR036779">
    <property type="entry name" value="LysM_dom_sf"/>
</dbReference>
<dbReference type="EMBL" id="FMUX01000016">
    <property type="protein sequence ID" value="SCY68487.1"/>
    <property type="molecule type" value="Genomic_DNA"/>
</dbReference>
<dbReference type="InterPro" id="IPR018392">
    <property type="entry name" value="LysM"/>
</dbReference>
<dbReference type="SUPFAM" id="SSF54106">
    <property type="entry name" value="LysM domain"/>
    <property type="match status" value="1"/>
</dbReference>
<name>A0A1G5HXM7_9BACT</name>
<dbReference type="SMART" id="SM00257">
    <property type="entry name" value="LysM"/>
    <property type="match status" value="1"/>
</dbReference>
<proteinExistence type="inferred from homology"/>
<dbReference type="Pfam" id="PF01464">
    <property type="entry name" value="SLT"/>
    <property type="match status" value="1"/>
</dbReference>
<dbReference type="PANTHER" id="PTHR37423">
    <property type="entry name" value="SOLUBLE LYTIC MUREIN TRANSGLYCOSYLASE-RELATED"/>
    <property type="match status" value="1"/>
</dbReference>
<evidence type="ECO:0000313" key="4">
    <source>
        <dbReference type="Proteomes" id="UP000198870"/>
    </source>
</evidence>
<sequence length="427" mass="49143">MEQEYKLQDEDDQSLDAAERALDLCRNAQKMWENGDADDAIATLDAAYRFILSIGDSASLKGLQQKDEIRFMICKRLHEIYVSKHTALPMSQSAIPTLLNKHVEAEIKRFTTYEKRYFADSLRRSGKYIAFIRKELEKEGLPGELAWLPLIESGFNLKALSTENALGLWQFVPVTANRFSLEKNLYVDERLDPFKSTVAAVRYFKILHRTFGDWETVLAAYNCGEGRVLRTIKGQRHKYLDNFWDLYNRLPRETARFVPRFLATIQIVNNLEKYGFDQIQPERPVTFDVVKINKQLSLKSIAKTTGIPFSSLAELNTELKHAILPDRPYELRVPKGTSEKLLSVIDTIPESSRLAIYRSVRHHKVKSGDSLYKIARDNGTTVRALSEVNNINQRDLLQIGNILIIPADRYKRKKKKQIKISSKQSVM</sequence>
<dbReference type="STRING" id="419481.SAMN05216233_11663"/>
<dbReference type="Gene3D" id="3.10.350.10">
    <property type="entry name" value="LysM domain"/>
    <property type="match status" value="1"/>
</dbReference>
<dbReference type="CDD" id="cd16894">
    <property type="entry name" value="MltD-like"/>
    <property type="match status" value="1"/>
</dbReference>
<dbReference type="CDD" id="cd00118">
    <property type="entry name" value="LysM"/>
    <property type="match status" value="1"/>
</dbReference>
<evidence type="ECO:0000313" key="3">
    <source>
        <dbReference type="EMBL" id="SCY68487.1"/>
    </source>
</evidence>
<comment type="similarity">
    <text evidence="1">Belongs to the transglycosylase Slt family.</text>
</comment>
<dbReference type="AlphaFoldDB" id="A0A1G5HXM7"/>
<evidence type="ECO:0000256" key="1">
    <source>
        <dbReference type="ARBA" id="ARBA00007734"/>
    </source>
</evidence>
<dbReference type="Pfam" id="PF01476">
    <property type="entry name" value="LysM"/>
    <property type="match status" value="1"/>
</dbReference>
<dbReference type="InterPro" id="IPR008258">
    <property type="entry name" value="Transglycosylase_SLT_dom_1"/>
</dbReference>
<dbReference type="Proteomes" id="UP000198870">
    <property type="component" value="Unassembled WGS sequence"/>
</dbReference>
<accession>A0A1G5HXM7</accession>
<reference evidence="3 4" key="1">
    <citation type="submission" date="2016-10" db="EMBL/GenBank/DDBJ databases">
        <authorList>
            <person name="de Groot N.N."/>
        </authorList>
    </citation>
    <scope>NUCLEOTIDE SEQUENCE [LARGE SCALE GENOMIC DNA]</scope>
    <source>
        <strain evidence="3 4">AA1</strain>
    </source>
</reference>
<dbReference type="Gene3D" id="1.10.530.10">
    <property type="match status" value="1"/>
</dbReference>
<dbReference type="PROSITE" id="PS51782">
    <property type="entry name" value="LYSM"/>
    <property type="match status" value="1"/>
</dbReference>
<dbReference type="SUPFAM" id="SSF53955">
    <property type="entry name" value="Lysozyme-like"/>
    <property type="match status" value="1"/>
</dbReference>
<evidence type="ECO:0000259" key="2">
    <source>
        <dbReference type="PROSITE" id="PS51782"/>
    </source>
</evidence>
<dbReference type="InterPro" id="IPR023346">
    <property type="entry name" value="Lysozyme-like_dom_sf"/>
</dbReference>